<organism evidence="3">
    <name type="scientific">Pyramimonas obovata</name>
    <dbReference type="NCBI Taxonomy" id="1411642"/>
    <lineage>
        <taxon>Eukaryota</taxon>
        <taxon>Viridiplantae</taxon>
        <taxon>Chlorophyta</taxon>
        <taxon>Pyramimonadophyceae</taxon>
        <taxon>Pyramimonadales</taxon>
        <taxon>Pyramimonadaceae</taxon>
        <taxon>Pyramimonas</taxon>
        <taxon>Pyramimonas incertae sedis</taxon>
    </lineage>
</organism>
<dbReference type="GO" id="GO:0019934">
    <property type="term" value="P:cGMP-mediated signaling"/>
    <property type="evidence" value="ECO:0007669"/>
    <property type="project" value="TreeGrafter"/>
</dbReference>
<sequence>MHLHLVQEESIAVPSLLPSQKLTECVRQREFRLMKSINHEISNVSMARYTCLHVQFRDNQTEGRYQVYRDERRVEELQKRMTWGAIAHSMCFVLVLNLINANRRWHALLLTLTVLAVTLGTRAVLPRWARWAGCVEGVIWALQSWSLLCLVPWGLRGQDTINLISIVGYTQAGTENFLKRSMIVVVALLGVFYLEANISSVDICMAGMAIVPLNVVSSCYANCWRRTGWMLAEQCKEQNANLMRLMLNLVPSVEALVGLLQLNTCSLDVASMPGSWTVPGNHEAAILHIDMVGFTVTCANLQPSQVLHVMHDVWFLMDSSISDYRHPHQISSNKELSKDARRLRSSSVSTRDHEVFKVDTVGDAYIVAALVKHPTDEKRAAVAFDVLAIADTIAQSIQHYSANGAHCLEPGGVKIRLGLSLGPVSVGFLGLLQPRYHMYGKAMDRAARAESQAKPFFLAVEAETMRSFYIPEYEGDEPGLLDMRVDEPTCGKWQTDASGSSSGGLINSFTSCQRSTGIEHWHATSPLLLNSGAQDEYDATVEPAELPQRGRPIGRHWTAERRISNLGQRSGAPRRRCSSADGRLSLDSKLLQVSFSDDVRPPEDDEGAYDQCRRSLAVSRSRSWRITTPKKTKHHRPAHDSSGIFSSSLPVRSYSTTRAHNE</sequence>
<evidence type="ECO:0000313" key="3">
    <source>
        <dbReference type="EMBL" id="CAD8653564.1"/>
    </source>
</evidence>
<gene>
    <name evidence="3" type="ORF">POBO1169_LOCUS3037</name>
</gene>
<dbReference type="PROSITE" id="PS50125">
    <property type="entry name" value="GUANYLATE_CYCLASE_2"/>
    <property type="match status" value="1"/>
</dbReference>
<feature type="domain" description="Guanylate cyclase" evidence="2">
    <location>
        <begin position="285"/>
        <end position="450"/>
    </location>
</feature>
<name>A0A7S0QX39_9CHLO</name>
<dbReference type="InterPro" id="IPR001054">
    <property type="entry name" value="A/G_cyclase"/>
</dbReference>
<dbReference type="AlphaFoldDB" id="A0A7S0QX39"/>
<dbReference type="GO" id="GO:0008074">
    <property type="term" value="C:guanylate cyclase complex, soluble"/>
    <property type="evidence" value="ECO:0007669"/>
    <property type="project" value="TreeGrafter"/>
</dbReference>
<proteinExistence type="predicted"/>
<dbReference type="PANTHER" id="PTHR45655">
    <property type="entry name" value="GUANYLATE CYCLASE SOLUBLE SUBUNIT BETA-2"/>
    <property type="match status" value="1"/>
</dbReference>
<dbReference type="GO" id="GO:0070482">
    <property type="term" value="P:response to oxygen levels"/>
    <property type="evidence" value="ECO:0007669"/>
    <property type="project" value="TreeGrafter"/>
</dbReference>
<dbReference type="CDD" id="cd07302">
    <property type="entry name" value="CHD"/>
    <property type="match status" value="1"/>
</dbReference>
<reference evidence="3" key="1">
    <citation type="submission" date="2021-01" db="EMBL/GenBank/DDBJ databases">
        <authorList>
            <person name="Corre E."/>
            <person name="Pelletier E."/>
            <person name="Niang G."/>
            <person name="Scheremetjew M."/>
            <person name="Finn R."/>
            <person name="Kale V."/>
            <person name="Holt S."/>
            <person name="Cochrane G."/>
            <person name="Meng A."/>
            <person name="Brown T."/>
            <person name="Cohen L."/>
        </authorList>
    </citation>
    <scope>NUCLEOTIDE SEQUENCE</scope>
    <source>
        <strain evidence="3">CCMP722</strain>
    </source>
</reference>
<dbReference type="Gene3D" id="3.30.70.1230">
    <property type="entry name" value="Nucleotide cyclase"/>
    <property type="match status" value="1"/>
</dbReference>
<dbReference type="InterPro" id="IPR029787">
    <property type="entry name" value="Nucleotide_cyclase"/>
</dbReference>
<evidence type="ECO:0000256" key="1">
    <source>
        <dbReference type="SAM" id="MobiDB-lite"/>
    </source>
</evidence>
<dbReference type="GO" id="GO:0004383">
    <property type="term" value="F:guanylate cyclase activity"/>
    <property type="evidence" value="ECO:0007669"/>
    <property type="project" value="TreeGrafter"/>
</dbReference>
<dbReference type="EMBL" id="HBFA01005903">
    <property type="protein sequence ID" value="CAD8653564.1"/>
    <property type="molecule type" value="Transcribed_RNA"/>
</dbReference>
<evidence type="ECO:0000259" key="2">
    <source>
        <dbReference type="PROSITE" id="PS50125"/>
    </source>
</evidence>
<dbReference type="PANTHER" id="PTHR45655:SF13">
    <property type="entry name" value="SOLUBLE GUANYLATE CYCLASE GCY-32-RELATED"/>
    <property type="match status" value="1"/>
</dbReference>
<protein>
    <recommendedName>
        <fullName evidence="2">Guanylate cyclase domain-containing protein</fullName>
    </recommendedName>
</protein>
<feature type="compositionally biased region" description="Polar residues" evidence="1">
    <location>
        <begin position="643"/>
        <end position="662"/>
    </location>
</feature>
<feature type="compositionally biased region" description="Basic residues" evidence="1">
    <location>
        <begin position="628"/>
        <end position="637"/>
    </location>
</feature>
<dbReference type="SMART" id="SM00044">
    <property type="entry name" value="CYCc"/>
    <property type="match status" value="1"/>
</dbReference>
<dbReference type="SUPFAM" id="SSF55073">
    <property type="entry name" value="Nucleotide cyclase"/>
    <property type="match status" value="1"/>
</dbReference>
<accession>A0A7S0QX39</accession>
<feature type="region of interest" description="Disordered" evidence="1">
    <location>
        <begin position="620"/>
        <end position="662"/>
    </location>
</feature>
<dbReference type="Pfam" id="PF00211">
    <property type="entry name" value="Guanylate_cyc"/>
    <property type="match status" value="1"/>
</dbReference>